<feature type="compositionally biased region" description="Low complexity" evidence="8">
    <location>
        <begin position="63"/>
        <end position="84"/>
    </location>
</feature>
<keyword evidence="2" id="KW-0805">Transcription regulation</keyword>
<evidence type="ECO:0000256" key="4">
    <source>
        <dbReference type="ARBA" id="ARBA00023159"/>
    </source>
</evidence>
<dbReference type="AlphaFoldDB" id="A0A9Q1KD14"/>
<dbReference type="Gene3D" id="3.30.730.10">
    <property type="entry name" value="AP2/ERF domain"/>
    <property type="match status" value="1"/>
</dbReference>
<evidence type="ECO:0000256" key="8">
    <source>
        <dbReference type="SAM" id="MobiDB-lite"/>
    </source>
</evidence>
<keyword evidence="3" id="KW-0238">DNA-binding</keyword>
<dbReference type="OrthoDB" id="676764at2759"/>
<dbReference type="Proteomes" id="UP001153076">
    <property type="component" value="Unassembled WGS sequence"/>
</dbReference>
<comment type="similarity">
    <text evidence="7">Belongs to the AP2/ERF transcription factor family. ERF subfamily.</text>
</comment>
<evidence type="ECO:0000256" key="6">
    <source>
        <dbReference type="ARBA" id="ARBA00023242"/>
    </source>
</evidence>
<dbReference type="SMART" id="SM00380">
    <property type="entry name" value="AP2"/>
    <property type="match status" value="1"/>
</dbReference>
<keyword evidence="11" id="KW-1185">Reference proteome</keyword>
<dbReference type="GO" id="GO:0003700">
    <property type="term" value="F:DNA-binding transcription factor activity"/>
    <property type="evidence" value="ECO:0007669"/>
    <property type="project" value="InterPro"/>
</dbReference>
<evidence type="ECO:0000256" key="3">
    <source>
        <dbReference type="ARBA" id="ARBA00023125"/>
    </source>
</evidence>
<dbReference type="EMBL" id="JAKOGI010000187">
    <property type="protein sequence ID" value="KAJ8440583.1"/>
    <property type="molecule type" value="Genomic_DNA"/>
</dbReference>
<sequence length="304" mass="33483">MCNGAVRSITQYVNPEDGRRQIPDDRPYGRHLTPPLTLQSARMKSPLPFPHFLFPMNSELLESSSQLPPASSPPVSSGGESGDSISAPDSPTTPPLQPVSNMTPLLNLLPQKRRAGRKKFRETRHPIYHGVRQRDGGKWVCEIREPHKKTRIWLGTYPNPELAARAYDVAALALRGDQAVLNFPDSAWFAPRAKSSSPRDIRRAALEATKRLDHALSYSSAGGNQIDEQVEDSCGSNGLEGAEKSVEDSRGSFWDEEAIFNMPGLIDSMAEGMLLTPPALKRGINWDGIDQDEGAASFIDLDLW</sequence>
<dbReference type="PROSITE" id="PS51032">
    <property type="entry name" value="AP2_ERF"/>
    <property type="match status" value="1"/>
</dbReference>
<dbReference type="Pfam" id="PF00847">
    <property type="entry name" value="AP2"/>
    <property type="match status" value="1"/>
</dbReference>
<dbReference type="InterPro" id="IPR016177">
    <property type="entry name" value="DNA-bd_dom_sf"/>
</dbReference>
<accession>A0A9Q1KD14</accession>
<evidence type="ECO:0000256" key="5">
    <source>
        <dbReference type="ARBA" id="ARBA00023163"/>
    </source>
</evidence>
<dbReference type="InterPro" id="IPR036955">
    <property type="entry name" value="AP2/ERF_dom_sf"/>
</dbReference>
<evidence type="ECO:0000313" key="11">
    <source>
        <dbReference type="Proteomes" id="UP001153076"/>
    </source>
</evidence>
<keyword evidence="4" id="KW-0010">Activator</keyword>
<dbReference type="InterPro" id="IPR045277">
    <property type="entry name" value="DRE1A-I"/>
</dbReference>
<evidence type="ECO:0000256" key="2">
    <source>
        <dbReference type="ARBA" id="ARBA00023015"/>
    </source>
</evidence>
<dbReference type="GO" id="GO:0005634">
    <property type="term" value="C:nucleus"/>
    <property type="evidence" value="ECO:0007669"/>
    <property type="project" value="UniProtKB-SubCell"/>
</dbReference>
<dbReference type="PANTHER" id="PTHR31839:SF42">
    <property type="entry name" value="DEHYDRATION-RESPONSIVE ELEMENT-BINDING PROTEIN 1F"/>
    <property type="match status" value="1"/>
</dbReference>
<feature type="compositionally biased region" description="Basic and acidic residues" evidence="8">
    <location>
        <begin position="16"/>
        <end position="28"/>
    </location>
</feature>
<comment type="subcellular location">
    <subcellularLocation>
        <location evidence="1">Nucleus</location>
    </subcellularLocation>
</comment>
<dbReference type="InterPro" id="IPR001471">
    <property type="entry name" value="AP2/ERF_dom"/>
</dbReference>
<gene>
    <name evidence="10" type="ORF">Cgig2_028712</name>
</gene>
<feature type="region of interest" description="Disordered" evidence="8">
    <location>
        <begin position="1"/>
        <end position="42"/>
    </location>
</feature>
<dbReference type="SUPFAM" id="SSF54171">
    <property type="entry name" value="DNA-binding domain"/>
    <property type="match status" value="1"/>
</dbReference>
<dbReference type="PANTHER" id="PTHR31839">
    <property type="entry name" value="DEHYDRATION-RESPONSIVE ELEMENT-BINDING PROTEIN 1D"/>
    <property type="match status" value="1"/>
</dbReference>
<proteinExistence type="inferred from homology"/>
<evidence type="ECO:0000313" key="10">
    <source>
        <dbReference type="EMBL" id="KAJ8440583.1"/>
    </source>
</evidence>
<dbReference type="PRINTS" id="PR00367">
    <property type="entry name" value="ETHRSPELEMNT"/>
</dbReference>
<dbReference type="CDD" id="cd00018">
    <property type="entry name" value="AP2"/>
    <property type="match status" value="1"/>
</dbReference>
<evidence type="ECO:0000256" key="1">
    <source>
        <dbReference type="ARBA" id="ARBA00004123"/>
    </source>
</evidence>
<keyword evidence="5" id="KW-0804">Transcription</keyword>
<evidence type="ECO:0000256" key="7">
    <source>
        <dbReference type="ARBA" id="ARBA00024343"/>
    </source>
</evidence>
<keyword evidence="6" id="KW-0539">Nucleus</keyword>
<evidence type="ECO:0000259" key="9">
    <source>
        <dbReference type="PROSITE" id="PS51032"/>
    </source>
</evidence>
<name>A0A9Q1KD14_9CARY</name>
<organism evidence="10 11">
    <name type="scientific">Carnegiea gigantea</name>
    <dbReference type="NCBI Taxonomy" id="171969"/>
    <lineage>
        <taxon>Eukaryota</taxon>
        <taxon>Viridiplantae</taxon>
        <taxon>Streptophyta</taxon>
        <taxon>Embryophyta</taxon>
        <taxon>Tracheophyta</taxon>
        <taxon>Spermatophyta</taxon>
        <taxon>Magnoliopsida</taxon>
        <taxon>eudicotyledons</taxon>
        <taxon>Gunneridae</taxon>
        <taxon>Pentapetalae</taxon>
        <taxon>Caryophyllales</taxon>
        <taxon>Cactineae</taxon>
        <taxon>Cactaceae</taxon>
        <taxon>Cactoideae</taxon>
        <taxon>Echinocereeae</taxon>
        <taxon>Carnegiea</taxon>
    </lineage>
</organism>
<comment type="caution">
    <text evidence="10">The sequence shown here is derived from an EMBL/GenBank/DDBJ whole genome shotgun (WGS) entry which is preliminary data.</text>
</comment>
<dbReference type="GO" id="GO:0003677">
    <property type="term" value="F:DNA binding"/>
    <property type="evidence" value="ECO:0007669"/>
    <property type="project" value="UniProtKB-KW"/>
</dbReference>
<dbReference type="FunFam" id="3.30.730.10:FF:000001">
    <property type="entry name" value="Ethylene-responsive transcription factor 2"/>
    <property type="match status" value="1"/>
</dbReference>
<reference evidence="10" key="1">
    <citation type="submission" date="2022-04" db="EMBL/GenBank/DDBJ databases">
        <title>Carnegiea gigantea Genome sequencing and assembly v2.</title>
        <authorList>
            <person name="Copetti D."/>
            <person name="Sanderson M.J."/>
            <person name="Burquez A."/>
            <person name="Wojciechowski M.F."/>
        </authorList>
    </citation>
    <scope>NUCLEOTIDE SEQUENCE</scope>
    <source>
        <strain evidence="10">SGP5-SGP5p</strain>
        <tissue evidence="10">Aerial part</tissue>
    </source>
</reference>
<feature type="region of interest" description="Disordered" evidence="8">
    <location>
        <begin position="63"/>
        <end position="109"/>
    </location>
</feature>
<feature type="domain" description="AP2/ERF" evidence="9">
    <location>
        <begin position="127"/>
        <end position="184"/>
    </location>
</feature>
<protein>
    <recommendedName>
        <fullName evidence="9">AP2/ERF domain-containing protein</fullName>
    </recommendedName>
</protein>